<gene>
    <name evidence="3" type="ORF">P154DRAFT_504432</name>
</gene>
<evidence type="ECO:0000256" key="1">
    <source>
        <dbReference type="ARBA" id="ARBA00006484"/>
    </source>
</evidence>
<proteinExistence type="inferred from homology"/>
<protein>
    <submittedName>
        <fullName evidence="3">Putative hydroxybutyrate dehydrogenase</fullName>
    </submittedName>
</protein>
<dbReference type="EMBL" id="ML977798">
    <property type="protein sequence ID" value="KAF1992789.1"/>
    <property type="molecule type" value="Genomic_DNA"/>
</dbReference>
<dbReference type="PANTHER" id="PTHR44169">
    <property type="entry name" value="NADPH-DEPENDENT 1-ACYLDIHYDROXYACETONE PHOSPHATE REDUCTASE"/>
    <property type="match status" value="1"/>
</dbReference>
<reference evidence="3" key="1">
    <citation type="journal article" date="2020" name="Stud. Mycol.">
        <title>101 Dothideomycetes genomes: a test case for predicting lifestyles and emergence of pathogens.</title>
        <authorList>
            <person name="Haridas S."/>
            <person name="Albert R."/>
            <person name="Binder M."/>
            <person name="Bloem J."/>
            <person name="Labutti K."/>
            <person name="Salamov A."/>
            <person name="Andreopoulos B."/>
            <person name="Baker S."/>
            <person name="Barry K."/>
            <person name="Bills G."/>
            <person name="Bluhm B."/>
            <person name="Cannon C."/>
            <person name="Castanera R."/>
            <person name="Culley D."/>
            <person name="Daum C."/>
            <person name="Ezra D."/>
            <person name="Gonzalez J."/>
            <person name="Henrissat B."/>
            <person name="Kuo A."/>
            <person name="Liang C."/>
            <person name="Lipzen A."/>
            <person name="Lutzoni F."/>
            <person name="Magnuson J."/>
            <person name="Mondo S."/>
            <person name="Nolan M."/>
            <person name="Ohm R."/>
            <person name="Pangilinan J."/>
            <person name="Park H.-J."/>
            <person name="Ramirez L."/>
            <person name="Alfaro M."/>
            <person name="Sun H."/>
            <person name="Tritt A."/>
            <person name="Yoshinaga Y."/>
            <person name="Zwiers L.-H."/>
            <person name="Turgeon B."/>
            <person name="Goodwin S."/>
            <person name="Spatafora J."/>
            <person name="Crous P."/>
            <person name="Grigoriev I."/>
        </authorList>
    </citation>
    <scope>NUCLEOTIDE SEQUENCE</scope>
    <source>
        <strain evidence="3">CBS 123094</strain>
    </source>
</reference>
<dbReference type="GO" id="GO:0004806">
    <property type="term" value="F:triacylglycerol lipase activity"/>
    <property type="evidence" value="ECO:0007669"/>
    <property type="project" value="TreeGrafter"/>
</dbReference>
<dbReference type="SUPFAM" id="SSF51735">
    <property type="entry name" value="NAD(P)-binding Rossmann-fold domains"/>
    <property type="match status" value="1"/>
</dbReference>
<dbReference type="Pfam" id="PF00106">
    <property type="entry name" value="adh_short"/>
    <property type="match status" value="1"/>
</dbReference>
<dbReference type="GO" id="GO:0006654">
    <property type="term" value="P:phosphatidic acid biosynthetic process"/>
    <property type="evidence" value="ECO:0007669"/>
    <property type="project" value="TreeGrafter"/>
</dbReference>
<evidence type="ECO:0000256" key="2">
    <source>
        <dbReference type="ARBA" id="ARBA00023002"/>
    </source>
</evidence>
<dbReference type="GO" id="GO:0000140">
    <property type="term" value="F:acylglycerone-phosphate reductase (NADP+) activity"/>
    <property type="evidence" value="ECO:0007669"/>
    <property type="project" value="TreeGrafter"/>
</dbReference>
<name>A0A6A5VVS4_9PLEO</name>
<dbReference type="InterPro" id="IPR002347">
    <property type="entry name" value="SDR_fam"/>
</dbReference>
<keyword evidence="2" id="KW-0560">Oxidoreductase</keyword>
<dbReference type="OrthoDB" id="2102561at2759"/>
<dbReference type="GO" id="GO:0005783">
    <property type="term" value="C:endoplasmic reticulum"/>
    <property type="evidence" value="ECO:0007669"/>
    <property type="project" value="TreeGrafter"/>
</dbReference>
<dbReference type="GO" id="GO:0005811">
    <property type="term" value="C:lipid droplet"/>
    <property type="evidence" value="ECO:0007669"/>
    <property type="project" value="TreeGrafter"/>
</dbReference>
<dbReference type="Proteomes" id="UP000799779">
    <property type="component" value="Unassembled WGS sequence"/>
</dbReference>
<dbReference type="PANTHER" id="PTHR44169:SF6">
    <property type="entry name" value="NADPH-DEPENDENT 1-ACYLDIHYDROXYACETONE PHOSPHATE REDUCTASE"/>
    <property type="match status" value="1"/>
</dbReference>
<sequence>MVSKRSVLITGCSDGGIGSALALAFSRRDFCVYATARQVENMKELQTQENITLLPLDILNPNQIKEVVDIVEKNTGGTLDYFFNNAGRVRFMPLLDEDIEEAQKIFETNTWAPLRLVQAFSPLLIKSRGTIVFNTSGSGYLNVPWQGTFAASKRSLEILGDNLRVELAPFHVKVVSIVTGAVMSKTHTHYEDWKMPRTSRYLAVEKSYTKRAKGDDGAPRMDAHKYAEGVVGKLLKNPGAKFWYGGAAGVVKFAVSWFPTSWLDNGLARGTGIDIMLKDKQ</sequence>
<dbReference type="GO" id="GO:0019433">
    <property type="term" value="P:triglyceride catabolic process"/>
    <property type="evidence" value="ECO:0007669"/>
    <property type="project" value="TreeGrafter"/>
</dbReference>
<comment type="similarity">
    <text evidence="1">Belongs to the short-chain dehydrogenases/reductases (SDR) family.</text>
</comment>
<evidence type="ECO:0000313" key="3">
    <source>
        <dbReference type="EMBL" id="KAF1992789.1"/>
    </source>
</evidence>
<evidence type="ECO:0000313" key="4">
    <source>
        <dbReference type="Proteomes" id="UP000799779"/>
    </source>
</evidence>
<organism evidence="3 4">
    <name type="scientific">Amniculicola lignicola CBS 123094</name>
    <dbReference type="NCBI Taxonomy" id="1392246"/>
    <lineage>
        <taxon>Eukaryota</taxon>
        <taxon>Fungi</taxon>
        <taxon>Dikarya</taxon>
        <taxon>Ascomycota</taxon>
        <taxon>Pezizomycotina</taxon>
        <taxon>Dothideomycetes</taxon>
        <taxon>Pleosporomycetidae</taxon>
        <taxon>Pleosporales</taxon>
        <taxon>Amniculicolaceae</taxon>
        <taxon>Amniculicola</taxon>
    </lineage>
</organism>
<dbReference type="AlphaFoldDB" id="A0A6A5VVS4"/>
<dbReference type="InterPro" id="IPR036291">
    <property type="entry name" value="NAD(P)-bd_dom_sf"/>
</dbReference>
<dbReference type="Gene3D" id="3.40.50.720">
    <property type="entry name" value="NAD(P)-binding Rossmann-like Domain"/>
    <property type="match status" value="1"/>
</dbReference>
<keyword evidence="4" id="KW-1185">Reference proteome</keyword>
<accession>A0A6A5VVS4</accession>
<dbReference type="PRINTS" id="PR00081">
    <property type="entry name" value="GDHRDH"/>
</dbReference>